<reference evidence="7 8" key="1">
    <citation type="submission" date="2019-03" db="EMBL/GenBank/DDBJ databases">
        <title>Genomic analyses of the natural microbiome of Caenorhabditis elegans.</title>
        <authorList>
            <person name="Samuel B."/>
        </authorList>
    </citation>
    <scope>NUCLEOTIDE SEQUENCE [LARGE SCALE GENOMIC DNA]</scope>
    <source>
        <strain evidence="7 8">JUb89</strain>
    </source>
</reference>
<dbReference type="Proteomes" id="UP000294963">
    <property type="component" value="Unassembled WGS sequence"/>
</dbReference>
<keyword evidence="4 5" id="KW-0472">Membrane</keyword>
<proteinExistence type="predicted"/>
<sequence length="279" mass="30417">MLIKIALAMLAFAANSILCRLALVGGHIDPYSFSILRVSSAAITLYFIFIMTQPKQKIEWHCKSAVYLSLYILPFSIAYIQLGTGVGALLLFGTVQISMTLYGLYTGEQINFKRGIGILLACIGMLILLLPCAQTPSFVHAILMVIAGISWAAYSISGQSSQNPISRSLGNFVFAVPMILAMSIFMLPELHLNWKGIILALISGSLTSSFAYTLWYVLVKQLDSISASTVQLSVPCIAIFGGAVLLDEWITMRMLLSTTIVLCGILLVIFANQKKHLNP</sequence>
<feature type="transmembrane region" description="Helical" evidence="5">
    <location>
        <begin position="31"/>
        <end position="52"/>
    </location>
</feature>
<evidence type="ECO:0000256" key="3">
    <source>
        <dbReference type="ARBA" id="ARBA00022989"/>
    </source>
</evidence>
<comment type="subcellular location">
    <subcellularLocation>
        <location evidence="1">Membrane</location>
        <topology evidence="1">Multi-pass membrane protein</topology>
    </subcellularLocation>
</comment>
<dbReference type="EMBL" id="SLVJ01000010">
    <property type="protein sequence ID" value="TCM67073.1"/>
    <property type="molecule type" value="Genomic_DNA"/>
</dbReference>
<dbReference type="SUPFAM" id="SSF103481">
    <property type="entry name" value="Multidrug resistance efflux transporter EmrE"/>
    <property type="match status" value="2"/>
</dbReference>
<evidence type="ECO:0000313" key="8">
    <source>
        <dbReference type="Proteomes" id="UP000294963"/>
    </source>
</evidence>
<dbReference type="OrthoDB" id="321830at2"/>
<feature type="transmembrane region" description="Helical" evidence="5">
    <location>
        <begin position="252"/>
        <end position="271"/>
    </location>
</feature>
<gene>
    <name evidence="7" type="ORF">EC844_110114</name>
</gene>
<feature type="transmembrane region" description="Helical" evidence="5">
    <location>
        <begin position="137"/>
        <end position="157"/>
    </location>
</feature>
<feature type="transmembrane region" description="Helical" evidence="5">
    <location>
        <begin position="194"/>
        <end position="218"/>
    </location>
</feature>
<evidence type="ECO:0000313" key="7">
    <source>
        <dbReference type="EMBL" id="TCM67073.1"/>
    </source>
</evidence>
<keyword evidence="2 5" id="KW-0812">Transmembrane</keyword>
<organism evidence="7 8">
    <name type="scientific">Acinetobacter calcoaceticus</name>
    <dbReference type="NCBI Taxonomy" id="471"/>
    <lineage>
        <taxon>Bacteria</taxon>
        <taxon>Pseudomonadati</taxon>
        <taxon>Pseudomonadota</taxon>
        <taxon>Gammaproteobacteria</taxon>
        <taxon>Moraxellales</taxon>
        <taxon>Moraxellaceae</taxon>
        <taxon>Acinetobacter</taxon>
        <taxon>Acinetobacter calcoaceticus/baumannii complex</taxon>
    </lineage>
</organism>
<evidence type="ECO:0000256" key="1">
    <source>
        <dbReference type="ARBA" id="ARBA00004141"/>
    </source>
</evidence>
<evidence type="ECO:0000256" key="4">
    <source>
        <dbReference type="ARBA" id="ARBA00023136"/>
    </source>
</evidence>
<feature type="transmembrane region" description="Helical" evidence="5">
    <location>
        <begin position="112"/>
        <end position="131"/>
    </location>
</feature>
<dbReference type="PANTHER" id="PTHR32322">
    <property type="entry name" value="INNER MEMBRANE TRANSPORTER"/>
    <property type="match status" value="1"/>
</dbReference>
<dbReference type="AlphaFoldDB" id="A0A4R1Y4S1"/>
<dbReference type="GO" id="GO:0016020">
    <property type="term" value="C:membrane"/>
    <property type="evidence" value="ECO:0007669"/>
    <property type="project" value="UniProtKB-SubCell"/>
</dbReference>
<dbReference type="InterPro" id="IPR037185">
    <property type="entry name" value="EmrE-like"/>
</dbReference>
<evidence type="ECO:0000256" key="5">
    <source>
        <dbReference type="SAM" id="Phobius"/>
    </source>
</evidence>
<dbReference type="InterPro" id="IPR050638">
    <property type="entry name" value="AA-Vitamin_Transporters"/>
</dbReference>
<name>A0A4R1Y4S1_ACICA</name>
<keyword evidence="8" id="KW-1185">Reference proteome</keyword>
<protein>
    <submittedName>
        <fullName evidence="7">EamA-like transporter family protein</fullName>
    </submittedName>
</protein>
<evidence type="ECO:0000259" key="6">
    <source>
        <dbReference type="Pfam" id="PF00892"/>
    </source>
</evidence>
<accession>A0A4R1Y4S1</accession>
<feature type="transmembrane region" description="Helical" evidence="5">
    <location>
        <begin position="225"/>
        <end position="246"/>
    </location>
</feature>
<evidence type="ECO:0000256" key="2">
    <source>
        <dbReference type="ARBA" id="ARBA00022692"/>
    </source>
</evidence>
<comment type="caution">
    <text evidence="7">The sequence shown here is derived from an EMBL/GenBank/DDBJ whole genome shotgun (WGS) entry which is preliminary data.</text>
</comment>
<dbReference type="Pfam" id="PF00892">
    <property type="entry name" value="EamA"/>
    <property type="match status" value="1"/>
</dbReference>
<feature type="domain" description="EamA" evidence="6">
    <location>
        <begin position="141"/>
        <end position="269"/>
    </location>
</feature>
<feature type="transmembrane region" description="Helical" evidence="5">
    <location>
        <begin position="169"/>
        <end position="188"/>
    </location>
</feature>
<keyword evidence="3 5" id="KW-1133">Transmembrane helix</keyword>
<dbReference type="InterPro" id="IPR000620">
    <property type="entry name" value="EamA_dom"/>
</dbReference>
<dbReference type="PANTHER" id="PTHR32322:SF9">
    <property type="entry name" value="AMINO-ACID METABOLITE EFFLUX PUMP-RELATED"/>
    <property type="match status" value="1"/>
</dbReference>